<organism evidence="1 2">
    <name type="scientific">Alteraurantiacibacter lauratis</name>
    <dbReference type="NCBI Taxonomy" id="2054627"/>
    <lineage>
        <taxon>Bacteria</taxon>
        <taxon>Pseudomonadati</taxon>
        <taxon>Pseudomonadota</taxon>
        <taxon>Alphaproteobacteria</taxon>
        <taxon>Sphingomonadales</taxon>
        <taxon>Erythrobacteraceae</taxon>
        <taxon>Alteraurantiacibacter</taxon>
    </lineage>
</organism>
<dbReference type="PANTHER" id="PTHR43747">
    <property type="entry name" value="FAD-BINDING PROTEIN"/>
    <property type="match status" value="1"/>
</dbReference>
<dbReference type="SUPFAM" id="SSF51905">
    <property type="entry name" value="FAD/NAD(P)-binding domain"/>
    <property type="match status" value="1"/>
</dbReference>
<dbReference type="InterPro" id="IPR050816">
    <property type="entry name" value="Flavin-dep_Halogenase_NPB"/>
</dbReference>
<name>A0ABV7EIW4_9SPHN</name>
<protein>
    <submittedName>
        <fullName evidence="1">Tryptophan 7-halogenase</fullName>
    </submittedName>
</protein>
<dbReference type="InterPro" id="IPR006905">
    <property type="entry name" value="Flavin_halogenase"/>
</dbReference>
<dbReference type="Proteomes" id="UP001595378">
    <property type="component" value="Unassembled WGS sequence"/>
</dbReference>
<evidence type="ECO:0000313" key="1">
    <source>
        <dbReference type="EMBL" id="MFC3101622.1"/>
    </source>
</evidence>
<dbReference type="InterPro" id="IPR036188">
    <property type="entry name" value="FAD/NAD-bd_sf"/>
</dbReference>
<proteinExistence type="predicted"/>
<evidence type="ECO:0000313" key="2">
    <source>
        <dbReference type="Proteomes" id="UP001595378"/>
    </source>
</evidence>
<keyword evidence="2" id="KW-1185">Reference proteome</keyword>
<dbReference type="PANTHER" id="PTHR43747:SF4">
    <property type="entry name" value="FLAVIN-DEPENDENT TRYPTOPHAN HALOGENASE"/>
    <property type="match status" value="1"/>
</dbReference>
<dbReference type="Gene3D" id="3.50.50.60">
    <property type="entry name" value="FAD/NAD(P)-binding domain"/>
    <property type="match status" value="1"/>
</dbReference>
<comment type="caution">
    <text evidence="1">The sequence shown here is derived from an EMBL/GenBank/DDBJ whole genome shotgun (WGS) entry which is preliminary data.</text>
</comment>
<accession>A0ABV7EIW4</accession>
<dbReference type="Pfam" id="PF04820">
    <property type="entry name" value="Trp_halogenase"/>
    <property type="match status" value="1"/>
</dbReference>
<sequence>MSAARFSVPRERLRTICIAGSGQVGVIAALALKRALPDAQVIVIGLADDPTAYADMASTALPFTNKLHDRLGLSEDELIRRAGASHRLITRYVGWAGEGTDAAGAVPYGAPADTQARARFAREWGGGSRGALAAPGSRLPATSLPQALAEAGRFAVPPGDMSTPLDEVDYALRWNSPAYRDILIERAQQAGVIYLPGAIQGYEPDGKGGIAAIGVEGHGPIAADLFVDCSGPAARLISAMPGAQWEDWDAVLPVRRILHARPAQAMLALEDRVTLMPQGWLIEQAGRDGLHMALGLAPHMGEQDAVQVMAQTLGAQPARLVELAAGCHRESWLGNVVALGDAAAWFEPLTHLNLDLAHRQLALLLEMLPGRPIEPLERAEYNRRAHLMAVQVRDTLATHYAARRARSIFGEIPLPQGLERVIDQYTRRGRLPHREEAALLAAEYMALLDALGLRGAVPVSARATASVESAASLRAFEDQAQRALAFAPPYAEYMQQVLAAGAAPAPI</sequence>
<dbReference type="RefSeq" id="WP_336918976.1">
    <property type="nucleotide sequence ID" value="NZ_JBANRN010000007.1"/>
</dbReference>
<gene>
    <name evidence="1" type="ORF">ACFODK_12055</name>
</gene>
<dbReference type="EMBL" id="JBHRSU010000034">
    <property type="protein sequence ID" value="MFC3101622.1"/>
    <property type="molecule type" value="Genomic_DNA"/>
</dbReference>
<reference evidence="2" key="1">
    <citation type="journal article" date="2019" name="Int. J. Syst. Evol. Microbiol.">
        <title>The Global Catalogue of Microorganisms (GCM) 10K type strain sequencing project: providing services to taxonomists for standard genome sequencing and annotation.</title>
        <authorList>
            <consortium name="The Broad Institute Genomics Platform"/>
            <consortium name="The Broad Institute Genome Sequencing Center for Infectious Disease"/>
            <person name="Wu L."/>
            <person name="Ma J."/>
        </authorList>
    </citation>
    <scope>NUCLEOTIDE SEQUENCE [LARGE SCALE GENOMIC DNA]</scope>
    <source>
        <strain evidence="2">KCTC 52606</strain>
    </source>
</reference>